<evidence type="ECO:0000313" key="2">
    <source>
        <dbReference type="EMBL" id="XDQ72792.1"/>
    </source>
</evidence>
<sequence>MTVSEFSNALHAAFESPDPRDAVNRIKSVVAHELSQTDTRATVKKTDFFNHSFAPDLVLSWPNERERFVFLKSDTRPDVLRDDVDAIRKHDPIVFALDPVNEDVISASTQAAAERTDDTLLADSRGMEVLIQSRRTDPVIGLASSAVLQGGRGLLTEREAEVMASSVAAGFSGAQRLDSAATGAAVAQISGHFDKRRTARLLRFLGAVWVGSGGTPANFPGEQDIAGDLDGTALEFLLDLPPINDFEFWRRIGRPLTLESVSRLRIEGDSENLQYLIGSNLDVLHARACRILDRQHELSETEGGEFRWALDRDMLCLRSPRSVTYFASKVDELKIEAQEGDGISLEELLRRAEQRRIPINELELATPTRTVSYATVNRDDISHDEDLLNLSRTFSSTAYVQTAVASLLGSRPLVCDFPSRTGKGRTAAKFPLGALAPAALTLLTSLTPEECQELDEVTRSYFEHQREPTLFELEDLIESPRSLQHGDDDGARPDIEP</sequence>
<dbReference type="AlphaFoldDB" id="A0AB39SX76"/>
<dbReference type="EMBL" id="CP163444">
    <property type="protein sequence ID" value="XDQ72792.1"/>
    <property type="molecule type" value="Genomic_DNA"/>
</dbReference>
<organism evidence="2">
    <name type="scientific">Streptomyces sp. R44</name>
    <dbReference type="NCBI Taxonomy" id="3238633"/>
    <lineage>
        <taxon>Bacteria</taxon>
        <taxon>Bacillati</taxon>
        <taxon>Actinomycetota</taxon>
        <taxon>Actinomycetes</taxon>
        <taxon>Kitasatosporales</taxon>
        <taxon>Streptomycetaceae</taxon>
        <taxon>Streptomyces</taxon>
    </lineage>
</organism>
<protein>
    <submittedName>
        <fullName evidence="2">Uncharacterized protein</fullName>
    </submittedName>
</protein>
<reference evidence="2" key="1">
    <citation type="submission" date="2024-07" db="EMBL/GenBank/DDBJ databases">
        <authorList>
            <person name="Yu S.T."/>
        </authorList>
    </citation>
    <scope>NUCLEOTIDE SEQUENCE</scope>
    <source>
        <strain evidence="2">R44</strain>
    </source>
</reference>
<evidence type="ECO:0000256" key="1">
    <source>
        <dbReference type="SAM" id="MobiDB-lite"/>
    </source>
</evidence>
<feature type="compositionally biased region" description="Basic and acidic residues" evidence="1">
    <location>
        <begin position="484"/>
        <end position="497"/>
    </location>
</feature>
<proteinExistence type="predicted"/>
<accession>A0AB39SX76</accession>
<dbReference type="RefSeq" id="WP_369145415.1">
    <property type="nucleotide sequence ID" value="NZ_CP163444.1"/>
</dbReference>
<gene>
    <name evidence="2" type="ORF">AB5J54_20815</name>
</gene>
<name>A0AB39SX76_9ACTN</name>
<feature type="region of interest" description="Disordered" evidence="1">
    <location>
        <begin position="478"/>
        <end position="497"/>
    </location>
</feature>